<protein>
    <recommendedName>
        <fullName evidence="3">MmcQ/YjbR family DNA-binding protein</fullName>
    </recommendedName>
</protein>
<dbReference type="EMBL" id="JYJA01000035">
    <property type="protein sequence ID" value="KJL42230.1"/>
    <property type="molecule type" value="Genomic_DNA"/>
</dbReference>
<dbReference type="Pfam" id="PF04237">
    <property type="entry name" value="YjbR"/>
    <property type="match status" value="1"/>
</dbReference>
<dbReference type="Proteomes" id="UP000034098">
    <property type="component" value="Unassembled WGS sequence"/>
</dbReference>
<proteinExistence type="predicted"/>
<accession>A0A0M2H770</accession>
<dbReference type="PATRIC" id="fig|69370.6.peg.2282"/>
<evidence type="ECO:0000313" key="1">
    <source>
        <dbReference type="EMBL" id="KJL42230.1"/>
    </source>
</evidence>
<comment type="caution">
    <text evidence="1">The sequence shown here is derived from an EMBL/GenBank/DDBJ whole genome shotgun (WGS) entry which is preliminary data.</text>
</comment>
<name>A0A0M2H770_MICTR</name>
<dbReference type="InterPro" id="IPR058532">
    <property type="entry name" value="YjbR/MT2646/Rv2570-like"/>
</dbReference>
<dbReference type="AlphaFoldDB" id="A0A0M2H770"/>
<organism evidence="1 2">
    <name type="scientific">Microbacterium trichothecenolyticum</name>
    <name type="common">Aureobacterium trichothecenolyticum</name>
    <dbReference type="NCBI Taxonomy" id="69370"/>
    <lineage>
        <taxon>Bacteria</taxon>
        <taxon>Bacillati</taxon>
        <taxon>Actinomycetota</taxon>
        <taxon>Actinomycetes</taxon>
        <taxon>Micrococcales</taxon>
        <taxon>Microbacteriaceae</taxon>
        <taxon>Microbacterium</taxon>
    </lineage>
</organism>
<sequence>MMEGMATLDDVRAVALGFPGVIERVDGHRGGASWRTPAGAFVWQRGPSGRDLDQLAALGRGWPPGDVVGVRTDGAQVKEALLETYPDAFFTIPHFDGYPAVLVRLEGIDLEQLREVITDAWLLKVTKRVAAEWLATHPPSTG</sequence>
<evidence type="ECO:0000313" key="2">
    <source>
        <dbReference type="Proteomes" id="UP000034098"/>
    </source>
</evidence>
<gene>
    <name evidence="1" type="ORF">RS82_02246</name>
</gene>
<reference evidence="1 2" key="1">
    <citation type="submission" date="2015-02" db="EMBL/GenBank/DDBJ databases">
        <title>Draft genome sequences of ten Microbacterium spp. with emphasis on heavy metal contaminated environments.</title>
        <authorList>
            <person name="Corretto E."/>
        </authorList>
    </citation>
    <scope>NUCLEOTIDE SEQUENCE [LARGE SCALE GENOMIC DNA]</scope>
    <source>
        <strain evidence="1 2">DSM 8608</strain>
    </source>
</reference>
<evidence type="ECO:0008006" key="3">
    <source>
        <dbReference type="Google" id="ProtNLM"/>
    </source>
</evidence>
<keyword evidence="2" id="KW-1185">Reference proteome</keyword>